<dbReference type="InterPro" id="IPR002869">
    <property type="entry name" value="Pyrv_flavodox_OxRed_cen"/>
</dbReference>
<dbReference type="InterPro" id="IPR011895">
    <property type="entry name" value="Pyrv_flavodox_OxRed"/>
</dbReference>
<dbReference type="PANTHER" id="PTHR32154">
    <property type="entry name" value="PYRUVATE-FLAVODOXIN OXIDOREDUCTASE-RELATED"/>
    <property type="match status" value="1"/>
</dbReference>
<dbReference type="FunFam" id="3.30.70.20:FF:000022">
    <property type="entry name" value="Pyruvate:ferredoxin (Flavodoxin) oxidoreductase"/>
    <property type="match status" value="1"/>
</dbReference>
<dbReference type="Pfam" id="PF01558">
    <property type="entry name" value="POR"/>
    <property type="match status" value="1"/>
</dbReference>
<keyword evidence="3" id="KW-0479">Metal-binding</keyword>
<dbReference type="InterPro" id="IPR017900">
    <property type="entry name" value="4Fe4S_Fe_S_CS"/>
</dbReference>
<comment type="caution">
    <text evidence="9">The sequence shown here is derived from an EMBL/GenBank/DDBJ whole genome shotgun (WGS) entry which is preliminary data.</text>
</comment>
<dbReference type="Gene3D" id="3.40.50.970">
    <property type="match status" value="2"/>
</dbReference>
<dbReference type="Pfam" id="PF10371">
    <property type="entry name" value="EKR"/>
    <property type="match status" value="1"/>
</dbReference>
<protein>
    <recommendedName>
        <fullName evidence="8">4Fe-4S ferredoxin-type domain-containing protein</fullName>
    </recommendedName>
</protein>
<evidence type="ECO:0000259" key="8">
    <source>
        <dbReference type="PROSITE" id="PS51379"/>
    </source>
</evidence>
<keyword evidence="5" id="KW-0560">Oxidoreductase</keyword>
<dbReference type="Pfam" id="PF17147">
    <property type="entry name" value="PFOR_II"/>
    <property type="match status" value="1"/>
</dbReference>
<dbReference type="PANTHER" id="PTHR32154:SF0">
    <property type="entry name" value="PYRUVATE-FLAVODOXIN OXIDOREDUCTASE-RELATED"/>
    <property type="match status" value="1"/>
</dbReference>
<dbReference type="GO" id="GO:0051539">
    <property type="term" value="F:4 iron, 4 sulfur cluster binding"/>
    <property type="evidence" value="ECO:0007669"/>
    <property type="project" value="UniProtKB-KW"/>
</dbReference>
<dbReference type="InterPro" id="IPR033412">
    <property type="entry name" value="PFOR_II"/>
</dbReference>
<dbReference type="InterPro" id="IPR029061">
    <property type="entry name" value="THDP-binding"/>
</dbReference>
<dbReference type="FunFam" id="3.40.50.970:FF:000041">
    <property type="entry name" value="Pyruvate:ferredoxin (Flavodoxin) oxidoreductase"/>
    <property type="match status" value="1"/>
</dbReference>
<dbReference type="InterPro" id="IPR019752">
    <property type="entry name" value="Pyrv/ketoisovalerate_OxRed_cat"/>
</dbReference>
<dbReference type="GO" id="GO:0016903">
    <property type="term" value="F:oxidoreductase activity, acting on the aldehyde or oxo group of donors"/>
    <property type="evidence" value="ECO:0007669"/>
    <property type="project" value="InterPro"/>
</dbReference>
<dbReference type="Gene3D" id="3.30.70.20">
    <property type="match status" value="1"/>
</dbReference>
<dbReference type="SUPFAM" id="SSF52922">
    <property type="entry name" value="TK C-terminal domain-like"/>
    <property type="match status" value="1"/>
</dbReference>
<dbReference type="InterPro" id="IPR019456">
    <property type="entry name" value="Pyrv-flavodox_OxRtase_EKR"/>
</dbReference>
<dbReference type="InterPro" id="IPR050722">
    <property type="entry name" value="Pyruvate:ferred/Flavod_OxRd"/>
</dbReference>
<keyword evidence="7" id="KW-0411">Iron-sulfur</keyword>
<dbReference type="FunFam" id="3.40.50.920:FF:000007">
    <property type="entry name" value="Pyruvate:ferredoxin (Flavodoxin) oxidoreductase"/>
    <property type="match status" value="1"/>
</dbReference>
<dbReference type="Gene3D" id="4.10.780.10">
    <property type="entry name" value="Pyruvate-flavodoxin oxidoreductase, EKR domain"/>
    <property type="match status" value="1"/>
</dbReference>
<organism evidence="9">
    <name type="scientific">marine sediment metagenome</name>
    <dbReference type="NCBI Taxonomy" id="412755"/>
    <lineage>
        <taxon>unclassified sequences</taxon>
        <taxon>metagenomes</taxon>
        <taxon>ecological metagenomes</taxon>
    </lineage>
</organism>
<sequence length="1054" mass="116755">LCSQNVQEAMDFALVSQAATLESRIPFMHFFDGFRTSHEVQKIEEVSFDDMRAMIDDDLIIAHRKRGLTPDRPSIRGTSQNPDVYFQGRETVNKYYNATPGIVQKTMDKFAGIIGRQYKLFDYLGDPDAERIIVVMGSAAEVALNTVNVLNARGEKLGIVLVRLYRPFHIDAFAESLPSSVKSIAVLDRTKEPGAIGEPLYLDVRTAIGEMMEEGISKFKKYPKIVGGRYGLGSKDFTPAMVKAIFDNLSQDKPKNHFTIGINDDVCGTSLKYDESFDIGEQGEFRSLFYGLGADGTVGANKNTIKIIGKETDNYSQAYFVYDSKKSGATTVSHLRFGKDRIHKPYLITKANFIACHNPSFPEKIEMLSKAEEGATFLLTTSHNKDEVWDMLPVEVQEQLISKKMKFYIIDAISLAEEIGLGARINMIMQTAFFVISGIIPKEDAVKSIKTEIKKTYMRKGEEIVNLNYKAVDKALQNIVEVPVPDKATSKIRMRDPVPKDAPEFVKNVTAEMLANNGDSLPVSAIPADGTWPTATTQYEKRNIGVNIPIWEPDACIQCGQCSFVCPHATIRVKAYDPSQLKDAPSTFKSIDATGKDLKGLKFTVQVAPEDCTGCASCVFNCPGQKKDADGNKIEGVKAINMKPQEPLRQAEAKNYDFFLDLPETDRSRFRVTNVKGSQFVKPLFEYNGACLGCGETPYIKLLTQLFGDRLIIANATGCSSIYGGNLPTTPYTKRADGRGPAWSNSLFEDTAEFGLGMRQTMDKFHAQAMELMDRLASDSSYADLKDLFDSIKDADQSTQEGIEEQRGRVEELKRRLSTNGSTEAKNLLSLADYVVKKCVWAIGGDGWGYDIGYGGVDHVLATGENMKLLILDTEVYSNTGGQMSKATPLGAVAQFAAGGKRTPKKNIGMIMSTYGNVYVAQVAFGANQAQTLKAFLEADAYNGPALIIAYSTCIAHGMDMSKGIEAQKKAVASGYWPLYRYNPELEAQGKNPLVINSKDPSIPFEEYAYRENRYKALRTSNPEAAKTLMKQAEADIMRRWKLLKYMAAWNPEE</sequence>
<evidence type="ECO:0000256" key="3">
    <source>
        <dbReference type="ARBA" id="ARBA00022723"/>
    </source>
</evidence>
<dbReference type="InterPro" id="IPR002880">
    <property type="entry name" value="Pyrv_Fd/Flavodoxin_OxRdtase_N"/>
</dbReference>
<keyword evidence="6" id="KW-0408">Iron</keyword>
<dbReference type="AlphaFoldDB" id="A0A0F9JVQ7"/>
<evidence type="ECO:0000313" key="9">
    <source>
        <dbReference type="EMBL" id="KKM66546.1"/>
    </source>
</evidence>
<proteinExistence type="predicted"/>
<dbReference type="SMART" id="SM00890">
    <property type="entry name" value="EKR"/>
    <property type="match status" value="1"/>
</dbReference>
<evidence type="ECO:0000256" key="6">
    <source>
        <dbReference type="ARBA" id="ARBA00023004"/>
    </source>
</evidence>
<dbReference type="SUPFAM" id="SSF54862">
    <property type="entry name" value="4Fe-4S ferredoxins"/>
    <property type="match status" value="1"/>
</dbReference>
<evidence type="ECO:0000256" key="7">
    <source>
        <dbReference type="ARBA" id="ARBA00023014"/>
    </source>
</evidence>
<keyword evidence="4" id="KW-0249">Electron transport</keyword>
<dbReference type="InterPro" id="IPR017896">
    <property type="entry name" value="4Fe4S_Fe-S-bd"/>
</dbReference>
<name>A0A0F9JVQ7_9ZZZZ</name>
<evidence type="ECO:0000256" key="2">
    <source>
        <dbReference type="ARBA" id="ARBA00022485"/>
    </source>
</evidence>
<dbReference type="CDD" id="cd03377">
    <property type="entry name" value="TPP_PFOR_PNO"/>
    <property type="match status" value="1"/>
</dbReference>
<evidence type="ECO:0000256" key="1">
    <source>
        <dbReference type="ARBA" id="ARBA00022448"/>
    </source>
</evidence>
<dbReference type="GO" id="GO:0006979">
    <property type="term" value="P:response to oxidative stress"/>
    <property type="evidence" value="ECO:0007669"/>
    <property type="project" value="TreeGrafter"/>
</dbReference>
<keyword evidence="2" id="KW-0004">4Fe-4S</keyword>
<dbReference type="GO" id="GO:0005506">
    <property type="term" value="F:iron ion binding"/>
    <property type="evidence" value="ECO:0007669"/>
    <property type="project" value="InterPro"/>
</dbReference>
<feature type="domain" description="4Fe-4S ferredoxin-type" evidence="8">
    <location>
        <begin position="603"/>
        <end position="632"/>
    </location>
</feature>
<dbReference type="Pfam" id="PF01855">
    <property type="entry name" value="POR_N"/>
    <property type="match status" value="1"/>
</dbReference>
<evidence type="ECO:0000256" key="4">
    <source>
        <dbReference type="ARBA" id="ARBA00022982"/>
    </source>
</evidence>
<dbReference type="SUPFAM" id="SSF52518">
    <property type="entry name" value="Thiamin diphosphate-binding fold (THDP-binding)"/>
    <property type="match status" value="2"/>
</dbReference>
<evidence type="ECO:0000256" key="5">
    <source>
        <dbReference type="ARBA" id="ARBA00023002"/>
    </source>
</evidence>
<dbReference type="Gene3D" id="3.40.920.10">
    <property type="entry name" value="Pyruvate-ferredoxin oxidoreductase, PFOR, domain III"/>
    <property type="match status" value="1"/>
</dbReference>
<dbReference type="Gene3D" id="3.40.50.920">
    <property type="match status" value="1"/>
</dbReference>
<dbReference type="GO" id="GO:0022900">
    <property type="term" value="P:electron transport chain"/>
    <property type="evidence" value="ECO:0007669"/>
    <property type="project" value="InterPro"/>
</dbReference>
<feature type="non-terminal residue" evidence="9">
    <location>
        <position position="1"/>
    </location>
</feature>
<dbReference type="InterPro" id="IPR037112">
    <property type="entry name" value="Pyrv-flavodox_OxR_EKR_sf"/>
</dbReference>
<dbReference type="PROSITE" id="PS51379">
    <property type="entry name" value="4FE4S_FER_2"/>
    <property type="match status" value="2"/>
</dbReference>
<feature type="domain" description="4Fe-4S ferredoxin-type" evidence="8">
    <location>
        <begin position="547"/>
        <end position="576"/>
    </location>
</feature>
<dbReference type="InterPro" id="IPR009014">
    <property type="entry name" value="Transketo_C/PFOR_II"/>
</dbReference>
<gene>
    <name evidence="9" type="ORF">LCGC14_1480090</name>
</gene>
<reference evidence="9" key="1">
    <citation type="journal article" date="2015" name="Nature">
        <title>Complex archaea that bridge the gap between prokaryotes and eukaryotes.</title>
        <authorList>
            <person name="Spang A."/>
            <person name="Saw J.H."/>
            <person name="Jorgensen S.L."/>
            <person name="Zaremba-Niedzwiedzka K."/>
            <person name="Martijn J."/>
            <person name="Lind A.E."/>
            <person name="van Eijk R."/>
            <person name="Schleper C."/>
            <person name="Guy L."/>
            <person name="Ettema T.J."/>
        </authorList>
    </citation>
    <scope>NUCLEOTIDE SEQUENCE</scope>
</reference>
<dbReference type="SUPFAM" id="SSF53323">
    <property type="entry name" value="Pyruvate-ferredoxin oxidoreductase, PFOR, domain III"/>
    <property type="match status" value="1"/>
</dbReference>
<dbReference type="NCBIfam" id="TIGR02176">
    <property type="entry name" value="pyruv_ox_red"/>
    <property type="match status" value="1"/>
</dbReference>
<dbReference type="FunFam" id="3.40.920.10:FF:000001">
    <property type="entry name" value="Pyruvate:ferredoxin (Flavodoxin) oxidoreductase"/>
    <property type="match status" value="1"/>
</dbReference>
<keyword evidence="1" id="KW-0813">Transport</keyword>
<accession>A0A0F9JVQ7</accession>
<dbReference type="Pfam" id="PF12838">
    <property type="entry name" value="Fer4_7"/>
    <property type="match status" value="1"/>
</dbReference>
<dbReference type="EMBL" id="LAZR01010508">
    <property type="protein sequence ID" value="KKM66546.1"/>
    <property type="molecule type" value="Genomic_DNA"/>
</dbReference>
<dbReference type="PROSITE" id="PS00198">
    <property type="entry name" value="4FE4S_FER_1"/>
    <property type="match status" value="2"/>
</dbReference>